<dbReference type="GO" id="GO:0022904">
    <property type="term" value="P:respiratory electron transport chain"/>
    <property type="evidence" value="ECO:0007669"/>
    <property type="project" value="TreeGrafter"/>
</dbReference>
<evidence type="ECO:0000313" key="3">
    <source>
        <dbReference type="EMBL" id="GAI54417.1"/>
    </source>
</evidence>
<evidence type="ECO:0000259" key="2">
    <source>
        <dbReference type="Pfam" id="PF00384"/>
    </source>
</evidence>
<feature type="non-terminal residue" evidence="3">
    <location>
        <position position="1"/>
    </location>
</feature>
<dbReference type="GO" id="GO:0003954">
    <property type="term" value="F:NADH dehydrogenase activity"/>
    <property type="evidence" value="ECO:0007669"/>
    <property type="project" value="TreeGrafter"/>
</dbReference>
<dbReference type="Pfam" id="PF00384">
    <property type="entry name" value="Molybdopterin"/>
    <property type="match status" value="1"/>
</dbReference>
<dbReference type="EMBL" id="BARV01036484">
    <property type="protein sequence ID" value="GAI54417.1"/>
    <property type="molecule type" value="Genomic_DNA"/>
</dbReference>
<protein>
    <recommendedName>
        <fullName evidence="2">Molybdopterin oxidoreductase domain-containing protein</fullName>
    </recommendedName>
</protein>
<gene>
    <name evidence="3" type="ORF">S06H3_56685</name>
</gene>
<dbReference type="Gene3D" id="3.40.50.740">
    <property type="match status" value="1"/>
</dbReference>
<dbReference type="InterPro" id="IPR006656">
    <property type="entry name" value="Mopterin_OxRdtase"/>
</dbReference>
<reference evidence="3" key="1">
    <citation type="journal article" date="2014" name="Front. Microbiol.">
        <title>High frequency of phylogenetically diverse reductive dehalogenase-homologous genes in deep subseafloor sedimentary metagenomes.</title>
        <authorList>
            <person name="Kawai M."/>
            <person name="Futagami T."/>
            <person name="Toyoda A."/>
            <person name="Takaki Y."/>
            <person name="Nishi S."/>
            <person name="Hori S."/>
            <person name="Arai W."/>
            <person name="Tsubouchi T."/>
            <person name="Morono Y."/>
            <person name="Uchiyama I."/>
            <person name="Ito T."/>
            <person name="Fujiyama A."/>
            <person name="Inagaki F."/>
            <person name="Takami H."/>
        </authorList>
    </citation>
    <scope>NUCLEOTIDE SEQUENCE</scope>
    <source>
        <strain evidence="3">Expedition CK06-06</strain>
    </source>
</reference>
<organism evidence="3">
    <name type="scientific">marine sediment metagenome</name>
    <dbReference type="NCBI Taxonomy" id="412755"/>
    <lineage>
        <taxon>unclassified sequences</taxon>
        <taxon>metagenomes</taxon>
        <taxon>ecological metagenomes</taxon>
    </lineage>
</organism>
<comment type="caution">
    <text evidence="3">The sequence shown here is derived from an EMBL/GenBank/DDBJ whole genome shotgun (WGS) entry which is preliminary data.</text>
</comment>
<feature type="domain" description="Molybdopterin oxidoreductase" evidence="2">
    <location>
        <begin position="1"/>
        <end position="130"/>
    </location>
</feature>
<dbReference type="SUPFAM" id="SSF53706">
    <property type="entry name" value="Formate dehydrogenase/DMSO reductase, domains 1-3"/>
    <property type="match status" value="1"/>
</dbReference>
<dbReference type="GO" id="GO:0016020">
    <property type="term" value="C:membrane"/>
    <property type="evidence" value="ECO:0007669"/>
    <property type="project" value="TreeGrafter"/>
</dbReference>
<name>X1PDM3_9ZZZZ</name>
<dbReference type="PANTHER" id="PTHR43105">
    <property type="entry name" value="RESPIRATORY NITRATE REDUCTASE"/>
    <property type="match status" value="1"/>
</dbReference>
<proteinExistence type="predicted"/>
<evidence type="ECO:0000256" key="1">
    <source>
        <dbReference type="ARBA" id="ARBA00023002"/>
    </source>
</evidence>
<dbReference type="InterPro" id="IPR050123">
    <property type="entry name" value="Prok_molybdopt-oxidoreductase"/>
</dbReference>
<accession>X1PDM3</accession>
<dbReference type="PANTHER" id="PTHR43105:SF14">
    <property type="entry name" value="FORMATE DEHYDROGENASE H"/>
    <property type="match status" value="1"/>
</dbReference>
<sequence length="158" mass="16683">AMLTGNIGKPGSGVNPLRGQNNVQGACDLGALPNVYPGYQAVNNPAVKEKFEAAWGCSLPPTKPGLTITEIIDAADSGQIKALYIMGENPILSEPQAKHAEEALQKLEFLVVQDIFLTETAQLAYLVLPGPIEPAPVTMATFPLSRSPMIYPPIGCIG</sequence>
<dbReference type="AlphaFoldDB" id="X1PDM3"/>
<keyword evidence="1" id="KW-0560">Oxidoreductase</keyword>